<keyword evidence="1" id="KW-1133">Transmembrane helix</keyword>
<keyword evidence="1" id="KW-0812">Transmembrane</keyword>
<protein>
    <submittedName>
        <fullName evidence="2">Uncharacterized protein</fullName>
    </submittedName>
</protein>
<feature type="transmembrane region" description="Helical" evidence="1">
    <location>
        <begin position="83"/>
        <end position="108"/>
    </location>
</feature>
<keyword evidence="3" id="KW-1185">Reference proteome</keyword>
<feature type="transmembrane region" description="Helical" evidence="1">
    <location>
        <begin position="45"/>
        <end position="63"/>
    </location>
</feature>
<proteinExistence type="predicted"/>
<reference evidence="2 3" key="1">
    <citation type="submission" date="2024-04" db="EMBL/GenBank/DDBJ databases">
        <title>Symmetric and asymmetric DNA N6-adenine methylation regulates different biological responses in Mucorales.</title>
        <authorList>
            <consortium name="Lawrence Berkeley National Laboratory"/>
            <person name="Lax C."/>
            <person name="Mondo S.J."/>
            <person name="Osorio-Concepcion M."/>
            <person name="Muszewska A."/>
            <person name="Corrochano-Luque M."/>
            <person name="Gutierrez G."/>
            <person name="Riley R."/>
            <person name="Lipzen A."/>
            <person name="Guo J."/>
            <person name="Hundley H."/>
            <person name="Amirebrahimi M."/>
            <person name="Ng V."/>
            <person name="Lorenzo-Gutierrez D."/>
            <person name="Binder U."/>
            <person name="Yang J."/>
            <person name="Song Y."/>
            <person name="Canovas D."/>
            <person name="Navarro E."/>
            <person name="Freitag M."/>
            <person name="Gabaldon T."/>
            <person name="Grigoriev I.V."/>
            <person name="Corrochano L.M."/>
            <person name="Nicolas F.E."/>
            <person name="Garre V."/>
        </authorList>
    </citation>
    <scope>NUCLEOTIDE SEQUENCE [LARGE SCALE GENOMIC DNA]</scope>
    <source>
        <strain evidence="2 3">L51</strain>
    </source>
</reference>
<sequence length="109" mass="12248">MQSWNNRNWGGKTSNKVAEKSTNWQILVALWTHMLFDKIYRENENMGTCGLVVISGALSILRLGPFISHGSIQFYGWLHNITAIFRIGATILLIETRTIIGIVAMIAVD</sequence>
<comment type="caution">
    <text evidence="2">The sequence shown here is derived from an EMBL/GenBank/DDBJ whole genome shotgun (WGS) entry which is preliminary data.</text>
</comment>
<accession>A0ABR3AUA2</accession>
<gene>
    <name evidence="2" type="ORF">J3Q64DRAFT_1700637</name>
</gene>
<evidence type="ECO:0000256" key="1">
    <source>
        <dbReference type="SAM" id="Phobius"/>
    </source>
</evidence>
<dbReference type="EMBL" id="JBCLYO010000015">
    <property type="protein sequence ID" value="KAL0082712.1"/>
    <property type="molecule type" value="Genomic_DNA"/>
</dbReference>
<evidence type="ECO:0000313" key="3">
    <source>
        <dbReference type="Proteomes" id="UP001448207"/>
    </source>
</evidence>
<organism evidence="2 3">
    <name type="scientific">Phycomyces blakesleeanus</name>
    <dbReference type="NCBI Taxonomy" id="4837"/>
    <lineage>
        <taxon>Eukaryota</taxon>
        <taxon>Fungi</taxon>
        <taxon>Fungi incertae sedis</taxon>
        <taxon>Mucoromycota</taxon>
        <taxon>Mucoromycotina</taxon>
        <taxon>Mucoromycetes</taxon>
        <taxon>Mucorales</taxon>
        <taxon>Phycomycetaceae</taxon>
        <taxon>Phycomyces</taxon>
    </lineage>
</organism>
<dbReference type="Proteomes" id="UP001448207">
    <property type="component" value="Unassembled WGS sequence"/>
</dbReference>
<name>A0ABR3AUA2_PHYBL</name>
<keyword evidence="1" id="KW-0472">Membrane</keyword>
<evidence type="ECO:0000313" key="2">
    <source>
        <dbReference type="EMBL" id="KAL0082712.1"/>
    </source>
</evidence>